<sequence length="37" mass="4312">MVLYFFTSASFVLDLARRRGELRCAGPPCLQLMVFFR</sequence>
<dbReference type="AlphaFoldDB" id="A0A087FY03"/>
<accession>A0A087FY03</accession>
<proteinExistence type="predicted"/>
<gene>
    <name evidence="1" type="ORF">AALP_AAs48907U000100</name>
</gene>
<keyword evidence="2" id="KW-1185">Reference proteome</keyword>
<dbReference type="Gramene" id="KFK22505">
    <property type="protein sequence ID" value="KFK22505"/>
    <property type="gene ID" value="AALP_AAs48907U000100"/>
</dbReference>
<dbReference type="EMBL" id="KL988568">
    <property type="protein sequence ID" value="KFK22505.1"/>
    <property type="molecule type" value="Genomic_DNA"/>
</dbReference>
<organism evidence="1 2">
    <name type="scientific">Arabis alpina</name>
    <name type="common">Alpine rock-cress</name>
    <dbReference type="NCBI Taxonomy" id="50452"/>
    <lineage>
        <taxon>Eukaryota</taxon>
        <taxon>Viridiplantae</taxon>
        <taxon>Streptophyta</taxon>
        <taxon>Embryophyta</taxon>
        <taxon>Tracheophyta</taxon>
        <taxon>Spermatophyta</taxon>
        <taxon>Magnoliopsida</taxon>
        <taxon>eudicotyledons</taxon>
        <taxon>Gunneridae</taxon>
        <taxon>Pentapetalae</taxon>
        <taxon>rosids</taxon>
        <taxon>malvids</taxon>
        <taxon>Brassicales</taxon>
        <taxon>Brassicaceae</taxon>
        <taxon>Arabideae</taxon>
        <taxon>Arabis</taxon>
    </lineage>
</organism>
<evidence type="ECO:0000313" key="1">
    <source>
        <dbReference type="EMBL" id="KFK22505.1"/>
    </source>
</evidence>
<evidence type="ECO:0000313" key="2">
    <source>
        <dbReference type="Proteomes" id="UP000029120"/>
    </source>
</evidence>
<reference evidence="2" key="1">
    <citation type="journal article" date="2015" name="Nat. Plants">
        <title>Genome expansion of Arabis alpina linked with retrotransposition and reduced symmetric DNA methylation.</title>
        <authorList>
            <person name="Willing E.M."/>
            <person name="Rawat V."/>
            <person name="Mandakova T."/>
            <person name="Maumus F."/>
            <person name="James G.V."/>
            <person name="Nordstroem K.J."/>
            <person name="Becker C."/>
            <person name="Warthmann N."/>
            <person name="Chica C."/>
            <person name="Szarzynska B."/>
            <person name="Zytnicki M."/>
            <person name="Albani M.C."/>
            <person name="Kiefer C."/>
            <person name="Bergonzi S."/>
            <person name="Castaings L."/>
            <person name="Mateos J.L."/>
            <person name="Berns M.C."/>
            <person name="Bujdoso N."/>
            <person name="Piofczyk T."/>
            <person name="de Lorenzo L."/>
            <person name="Barrero-Sicilia C."/>
            <person name="Mateos I."/>
            <person name="Piednoel M."/>
            <person name="Hagmann J."/>
            <person name="Chen-Min-Tao R."/>
            <person name="Iglesias-Fernandez R."/>
            <person name="Schuster S.C."/>
            <person name="Alonso-Blanco C."/>
            <person name="Roudier F."/>
            <person name="Carbonero P."/>
            <person name="Paz-Ares J."/>
            <person name="Davis S.J."/>
            <person name="Pecinka A."/>
            <person name="Quesneville H."/>
            <person name="Colot V."/>
            <person name="Lysak M.A."/>
            <person name="Weigel D."/>
            <person name="Coupland G."/>
            <person name="Schneeberger K."/>
        </authorList>
    </citation>
    <scope>NUCLEOTIDE SEQUENCE [LARGE SCALE GENOMIC DNA]</scope>
    <source>
        <strain evidence="2">cv. Pajares</strain>
    </source>
</reference>
<dbReference type="Proteomes" id="UP000029120">
    <property type="component" value="Unassembled WGS sequence"/>
</dbReference>
<protein>
    <submittedName>
        <fullName evidence="1">Uncharacterized protein</fullName>
    </submittedName>
</protein>
<name>A0A087FY03_ARAAL</name>